<dbReference type="AlphaFoldDB" id="A0A1L9QW70"/>
<organism evidence="11 12">
    <name type="scientific">Roseofilum reptotaenium AO1-A</name>
    <dbReference type="NCBI Taxonomy" id="1925591"/>
    <lineage>
        <taxon>Bacteria</taxon>
        <taxon>Bacillati</taxon>
        <taxon>Cyanobacteriota</taxon>
        <taxon>Cyanophyceae</taxon>
        <taxon>Desertifilales</taxon>
        <taxon>Desertifilaceae</taxon>
        <taxon>Roseofilum</taxon>
    </lineage>
</organism>
<dbReference type="InterPro" id="IPR004634">
    <property type="entry name" value="Pept_S49_pIV"/>
</dbReference>
<evidence type="ECO:0000256" key="6">
    <source>
        <dbReference type="ARBA" id="ARBA00023136"/>
    </source>
</evidence>
<dbReference type="Pfam" id="PF01343">
    <property type="entry name" value="Peptidase_S49"/>
    <property type="match status" value="2"/>
</dbReference>
<comment type="similarity">
    <text evidence="2 7">Belongs to the peptidase S49 family.</text>
</comment>
<gene>
    <name evidence="11" type="ORF">BI308_04065</name>
</gene>
<evidence type="ECO:0000256" key="8">
    <source>
        <dbReference type="PIRSR" id="PIRSR001217-1"/>
    </source>
</evidence>
<proteinExistence type="inferred from homology"/>
<evidence type="ECO:0000256" key="5">
    <source>
        <dbReference type="ARBA" id="ARBA00022825"/>
    </source>
</evidence>
<sequence length="606" mass="66742">MRQFLKYTFASILGTLVSVVLLGVLGMGGFIILLASLATKETTPLVKDQSVLVLDLGLRINDTEPSSTTTTAINEALSGTTKRTITLRQFLDAVEGAIADERIVGLYLQGTDADMAVGWANLREIRAALKQFREAGKPIIAYDLSWSKKEYYLASVANRVIMHPMGNLELNGLSSEVMFLGGALQKYGVGIQVVRAGKYKSAVEPFTSTKLSTENRQQIQALLDSLWGDFREQVSGDRPINAAQIQVLANNNGILFANDAQERGFVDEIWFDDQVIEDLKALTESKEDAESFRKISFPIYASVPKQIDLAVDRTSEQKVALVYAEGAIVDGQGRVGENEIGGDRYASILRDLRLDDRVKAVVLRINSPGGSATASERIRRELELIQAANKPVIVSMGNYAASGGYWIATASDRILAEPNTITGSIGVFGILPNLQQIANENGITWDVVKTGLYADLGSSARPRSPGELSIYQQNVNRIYQQFLQTVAASRNLTVAQVNQIAQGRVWSGKEAQGIDLVDELGGLQEAIAKAAEMAELGEDWQLEEYPQTRSLEERLIEQLIGIRHTPEASDWLMEEVEKLKAEVDELRTLNDPLSMYTRMPFYLEIE</sequence>
<dbReference type="GO" id="GO:0005886">
    <property type="term" value="C:plasma membrane"/>
    <property type="evidence" value="ECO:0007669"/>
    <property type="project" value="UniProtKB-SubCell"/>
</dbReference>
<dbReference type="InterPro" id="IPR047217">
    <property type="entry name" value="S49_SppA_67K_type_N"/>
</dbReference>
<dbReference type="Gene3D" id="3.90.226.10">
    <property type="entry name" value="2-enoyl-CoA Hydratase, Chain A, domain 1"/>
    <property type="match status" value="4"/>
</dbReference>
<evidence type="ECO:0000256" key="7">
    <source>
        <dbReference type="PIRNR" id="PIRNR001217"/>
    </source>
</evidence>
<dbReference type="PANTHER" id="PTHR33209:SF1">
    <property type="entry name" value="PEPTIDASE S49 DOMAIN-CONTAINING PROTEIN"/>
    <property type="match status" value="1"/>
</dbReference>
<keyword evidence="12" id="KW-1185">Reference proteome</keyword>
<dbReference type="PIRSF" id="PIRSF001217">
    <property type="entry name" value="Protease_4_SppA"/>
    <property type="match status" value="1"/>
</dbReference>
<evidence type="ECO:0000256" key="9">
    <source>
        <dbReference type="SAM" id="Phobius"/>
    </source>
</evidence>
<feature type="active site" description="Proton donor/acceptor" evidence="8">
    <location>
        <position position="200"/>
    </location>
</feature>
<dbReference type="InterPro" id="IPR029045">
    <property type="entry name" value="ClpP/crotonase-like_dom_sf"/>
</dbReference>
<dbReference type="Proteomes" id="UP000183940">
    <property type="component" value="Unassembled WGS sequence"/>
</dbReference>
<feature type="domain" description="Peptidase S49" evidence="10">
    <location>
        <begin position="387"/>
        <end position="536"/>
    </location>
</feature>
<dbReference type="InterPro" id="IPR004635">
    <property type="entry name" value="Pept_S49_SppA"/>
</dbReference>
<evidence type="ECO:0000256" key="1">
    <source>
        <dbReference type="ARBA" id="ARBA00004370"/>
    </source>
</evidence>
<keyword evidence="4 7" id="KW-0378">Hydrolase</keyword>
<dbReference type="NCBIfam" id="TIGR00706">
    <property type="entry name" value="SppA_dom"/>
    <property type="match status" value="1"/>
</dbReference>
<evidence type="ECO:0000313" key="12">
    <source>
        <dbReference type="Proteomes" id="UP000183940"/>
    </source>
</evidence>
<keyword evidence="3 7" id="KW-0645">Protease</keyword>
<dbReference type="CDD" id="cd07023">
    <property type="entry name" value="S49_Sppa_N_C"/>
    <property type="match status" value="1"/>
</dbReference>
<dbReference type="InterPro" id="IPR002142">
    <property type="entry name" value="Peptidase_S49"/>
</dbReference>
<dbReference type="NCBIfam" id="TIGR00705">
    <property type="entry name" value="SppA_67K"/>
    <property type="match status" value="1"/>
</dbReference>
<keyword evidence="5" id="KW-0720">Serine protease</keyword>
<keyword evidence="9" id="KW-1133">Transmembrane helix</keyword>
<evidence type="ECO:0000256" key="2">
    <source>
        <dbReference type="ARBA" id="ARBA00008683"/>
    </source>
</evidence>
<evidence type="ECO:0000313" key="11">
    <source>
        <dbReference type="EMBL" id="OJJ26876.1"/>
    </source>
</evidence>
<comment type="subcellular location">
    <subcellularLocation>
        <location evidence="7">Cell inner membrane</location>
    </subcellularLocation>
    <subcellularLocation>
        <location evidence="1">Membrane</location>
    </subcellularLocation>
</comment>
<dbReference type="EC" id="3.4.21.-" evidence="7"/>
<dbReference type="GO" id="GO:0006465">
    <property type="term" value="P:signal peptide processing"/>
    <property type="evidence" value="ECO:0007669"/>
    <property type="project" value="InterPro"/>
</dbReference>
<keyword evidence="9" id="KW-0812">Transmembrane</keyword>
<keyword evidence="6 7" id="KW-0472">Membrane</keyword>
<dbReference type="GO" id="GO:0008236">
    <property type="term" value="F:serine-type peptidase activity"/>
    <property type="evidence" value="ECO:0007669"/>
    <property type="project" value="UniProtKB-KW"/>
</dbReference>
<dbReference type="CDD" id="cd07018">
    <property type="entry name" value="S49_SppA_67K_type"/>
    <property type="match status" value="1"/>
</dbReference>
<feature type="active site" description="Nucleophile" evidence="8">
    <location>
        <position position="402"/>
    </location>
</feature>
<keyword evidence="7" id="KW-1003">Cell membrane</keyword>
<evidence type="ECO:0000256" key="4">
    <source>
        <dbReference type="ARBA" id="ARBA00022801"/>
    </source>
</evidence>
<dbReference type="STRING" id="1925591.BI308_04065"/>
<feature type="domain" description="Peptidase S49" evidence="10">
    <location>
        <begin position="132"/>
        <end position="283"/>
    </location>
</feature>
<feature type="transmembrane region" description="Helical" evidence="9">
    <location>
        <begin position="12"/>
        <end position="38"/>
    </location>
</feature>
<dbReference type="PANTHER" id="PTHR33209">
    <property type="entry name" value="PROTEASE 4"/>
    <property type="match status" value="1"/>
</dbReference>
<dbReference type="InterPro" id="IPR047272">
    <property type="entry name" value="S49_SppA_C"/>
</dbReference>
<name>A0A1L9QW70_9CYAN</name>
<keyword evidence="7" id="KW-0997">Cell inner membrane</keyword>
<dbReference type="EMBL" id="MLAW01000004">
    <property type="protein sequence ID" value="OJJ26876.1"/>
    <property type="molecule type" value="Genomic_DNA"/>
</dbReference>
<evidence type="ECO:0000256" key="3">
    <source>
        <dbReference type="ARBA" id="ARBA00022670"/>
    </source>
</evidence>
<protein>
    <recommendedName>
        <fullName evidence="7">Protease 4</fullName>
        <ecNumber evidence="7">3.4.21.-</ecNumber>
    </recommendedName>
    <alternativeName>
        <fullName evidence="7">Endopeptidase IV</fullName>
    </alternativeName>
    <alternativeName>
        <fullName evidence="7">Protease IV</fullName>
    </alternativeName>
    <alternativeName>
        <fullName evidence="7">Signal peptide peptidase</fullName>
    </alternativeName>
</protein>
<comment type="caution">
    <text evidence="11">The sequence shown here is derived from an EMBL/GenBank/DDBJ whole genome shotgun (WGS) entry which is preliminary data.</text>
</comment>
<dbReference type="SUPFAM" id="SSF52096">
    <property type="entry name" value="ClpP/crotonase"/>
    <property type="match status" value="2"/>
</dbReference>
<accession>A0A1L9QW70</accession>
<evidence type="ECO:0000259" key="10">
    <source>
        <dbReference type="Pfam" id="PF01343"/>
    </source>
</evidence>
<reference evidence="11" key="1">
    <citation type="submission" date="2016-10" db="EMBL/GenBank/DDBJ databases">
        <title>CRISPR-Cas defence system in Roseofilum reptotaenium: evidence of a bacteriophage-cyanobacterium arms race in the coral black band disease.</title>
        <authorList>
            <person name="Buerger P."/>
            <person name="Wood-Charlson E.M."/>
            <person name="Weynberg K.D."/>
            <person name="Willis B."/>
            <person name="Van Oppen M.J."/>
        </authorList>
    </citation>
    <scope>NUCLEOTIDE SEQUENCE [LARGE SCALE GENOMIC DNA]</scope>
    <source>
        <strain evidence="11">AO1-A</strain>
    </source>
</reference>